<dbReference type="InterPro" id="IPR045518">
    <property type="entry name" value="2EXR"/>
</dbReference>
<dbReference type="Proteomes" id="UP000007322">
    <property type="component" value="Chromosome 3"/>
</dbReference>
<reference evidence="2 3" key="1">
    <citation type="journal article" date="2011" name="Nat. Biotechnol.">
        <title>Comparative genomic analysis of the thermophilic biomass-degrading fungi Myceliophthora thermophila and Thielavia terrestris.</title>
        <authorList>
            <person name="Berka R.M."/>
            <person name="Grigoriev I.V."/>
            <person name="Otillar R."/>
            <person name="Salamov A."/>
            <person name="Grimwood J."/>
            <person name="Reid I."/>
            <person name="Ishmael N."/>
            <person name="John T."/>
            <person name="Darmond C."/>
            <person name="Moisan M.-C."/>
            <person name="Henrissat B."/>
            <person name="Coutinho P.M."/>
            <person name="Lombard V."/>
            <person name="Natvig D.O."/>
            <person name="Lindquist E."/>
            <person name="Schmutz J."/>
            <person name="Lucas S."/>
            <person name="Harris P."/>
            <person name="Powlowski J."/>
            <person name="Bellemare A."/>
            <person name="Taylor D."/>
            <person name="Butler G."/>
            <person name="de Vries R.P."/>
            <person name="Allijn I.E."/>
            <person name="van den Brink J."/>
            <person name="Ushinsky S."/>
            <person name="Storms R."/>
            <person name="Powell A.J."/>
            <person name="Paulsen I.T."/>
            <person name="Elbourne L.D.H."/>
            <person name="Baker S.E."/>
            <person name="Magnuson J."/>
            <person name="LaBoissiere S."/>
            <person name="Clutterbuck A.J."/>
            <person name="Martinez D."/>
            <person name="Wogulis M."/>
            <person name="de Leon A.L."/>
            <person name="Rey M.W."/>
            <person name="Tsang A."/>
        </authorList>
    </citation>
    <scope>NUCLEOTIDE SEQUENCE [LARGE SCALE GENOMIC DNA]</scope>
    <source>
        <strain evidence="3">ATCC 42464 / BCRC 31852 / DSM 1799</strain>
    </source>
</reference>
<keyword evidence="3" id="KW-1185">Reference proteome</keyword>
<gene>
    <name evidence="2" type="ORF">MYCTH_2305566</name>
</gene>
<evidence type="ECO:0000313" key="2">
    <source>
        <dbReference type="EMBL" id="AEO58305.1"/>
    </source>
</evidence>
<dbReference type="AlphaFoldDB" id="G2QDE0"/>
<dbReference type="KEGG" id="mtm:MYCTH_2305566"/>
<proteinExistence type="predicted"/>
<dbReference type="VEuPathDB" id="FungiDB:MYCTH_2305566"/>
<feature type="domain" description="2EXR" evidence="1">
    <location>
        <begin position="8"/>
        <end position="99"/>
    </location>
</feature>
<evidence type="ECO:0000313" key="3">
    <source>
        <dbReference type="Proteomes" id="UP000007322"/>
    </source>
</evidence>
<dbReference type="Pfam" id="PF20150">
    <property type="entry name" value="2EXR"/>
    <property type="match status" value="1"/>
</dbReference>
<protein>
    <recommendedName>
        <fullName evidence="1">2EXR domain-containing protein</fullName>
    </recommendedName>
</protein>
<dbReference type="RefSeq" id="XP_003663550.1">
    <property type="nucleotide sequence ID" value="XM_003663502.1"/>
</dbReference>
<dbReference type="InParanoid" id="G2QDE0"/>
<dbReference type="HOGENOM" id="CLU_2122761_0_0_1"/>
<dbReference type="OMA" id="CSNCEDI"/>
<evidence type="ECO:0000259" key="1">
    <source>
        <dbReference type="Pfam" id="PF20150"/>
    </source>
</evidence>
<sequence>MGDERARFHYFPLLPPELRLMVWELVPRPTRVIAQAPCIECLDSKHWSGPPDPPMPDHAHSHHRDWRYRYIVVLPRGSAIFAPLHACSESRAVWIGRYARIPRYINVWRELGRP</sequence>
<dbReference type="eggNOG" id="ENOG502REX5">
    <property type="taxonomic scope" value="Eukaryota"/>
</dbReference>
<organism evidence="2 3">
    <name type="scientific">Thermothelomyces thermophilus (strain ATCC 42464 / BCRC 31852 / DSM 1799)</name>
    <name type="common">Sporotrichum thermophile</name>
    <dbReference type="NCBI Taxonomy" id="573729"/>
    <lineage>
        <taxon>Eukaryota</taxon>
        <taxon>Fungi</taxon>
        <taxon>Dikarya</taxon>
        <taxon>Ascomycota</taxon>
        <taxon>Pezizomycotina</taxon>
        <taxon>Sordariomycetes</taxon>
        <taxon>Sordariomycetidae</taxon>
        <taxon>Sordariales</taxon>
        <taxon>Chaetomiaceae</taxon>
        <taxon>Thermothelomyces</taxon>
    </lineage>
</organism>
<dbReference type="EMBL" id="CP003004">
    <property type="protein sequence ID" value="AEO58305.1"/>
    <property type="molecule type" value="Genomic_DNA"/>
</dbReference>
<accession>G2QDE0</accession>
<dbReference type="OrthoDB" id="3596450at2759"/>
<name>G2QDE0_THET4</name>
<dbReference type="GeneID" id="11509584"/>